<evidence type="ECO:0000256" key="3">
    <source>
        <dbReference type="ARBA" id="ARBA00022898"/>
    </source>
</evidence>
<organism evidence="7 8">
    <name type="scientific">Actinopolyspora xinjiangensis</name>
    <dbReference type="NCBI Taxonomy" id="405564"/>
    <lineage>
        <taxon>Bacteria</taxon>
        <taxon>Bacillati</taxon>
        <taxon>Actinomycetota</taxon>
        <taxon>Actinomycetes</taxon>
        <taxon>Actinopolysporales</taxon>
        <taxon>Actinopolysporaceae</taxon>
        <taxon>Actinopolyspora</taxon>
    </lineage>
</organism>
<dbReference type="Gene3D" id="3.90.1150.10">
    <property type="entry name" value="Aspartate Aminotransferase, domain 1"/>
    <property type="match status" value="1"/>
</dbReference>
<dbReference type="GO" id="GO:0008168">
    <property type="term" value="F:methyltransferase activity"/>
    <property type="evidence" value="ECO:0007669"/>
    <property type="project" value="UniProtKB-KW"/>
</dbReference>
<evidence type="ECO:0000256" key="1">
    <source>
        <dbReference type="ARBA" id="ARBA00001933"/>
    </source>
</evidence>
<evidence type="ECO:0000256" key="5">
    <source>
        <dbReference type="SAM" id="MobiDB-lite"/>
    </source>
</evidence>
<dbReference type="GO" id="GO:0032259">
    <property type="term" value="P:methylation"/>
    <property type="evidence" value="ECO:0007669"/>
    <property type="project" value="UniProtKB-KW"/>
</dbReference>
<dbReference type="InterPro" id="IPR001085">
    <property type="entry name" value="Ser_HO-MeTrfase"/>
</dbReference>
<keyword evidence="8" id="KW-1185">Reference proteome</keyword>
<dbReference type="GO" id="GO:0004372">
    <property type="term" value="F:glycine hydroxymethyltransferase activity"/>
    <property type="evidence" value="ECO:0007669"/>
    <property type="project" value="InterPro"/>
</dbReference>
<dbReference type="InterPro" id="IPR015422">
    <property type="entry name" value="PyrdxlP-dep_Trfase_small"/>
</dbReference>
<dbReference type="InterPro" id="IPR049943">
    <property type="entry name" value="Ser_HO-MeTrfase-like"/>
</dbReference>
<proteinExistence type="inferred from homology"/>
<dbReference type="Gene3D" id="3.40.640.10">
    <property type="entry name" value="Type I PLP-dependent aspartate aminotransferase-like (Major domain)"/>
    <property type="match status" value="1"/>
</dbReference>
<evidence type="ECO:0000256" key="4">
    <source>
        <dbReference type="PIRSR" id="PIRSR000412-50"/>
    </source>
</evidence>
<dbReference type="GO" id="GO:0019264">
    <property type="term" value="P:glycine biosynthetic process from serine"/>
    <property type="evidence" value="ECO:0007669"/>
    <property type="project" value="InterPro"/>
</dbReference>
<dbReference type="RefSeq" id="WP_092604669.1">
    <property type="nucleotide sequence ID" value="NZ_FNJR01000022.1"/>
</dbReference>
<dbReference type="GO" id="GO:0030170">
    <property type="term" value="F:pyridoxal phosphate binding"/>
    <property type="evidence" value="ECO:0007669"/>
    <property type="project" value="InterPro"/>
</dbReference>
<feature type="domain" description="Serine hydroxymethyltransferase-like" evidence="6">
    <location>
        <begin position="23"/>
        <end position="384"/>
    </location>
</feature>
<evidence type="ECO:0000313" key="7">
    <source>
        <dbReference type="EMBL" id="SDP96922.1"/>
    </source>
</evidence>
<name>A0A1H0X1W9_9ACTN</name>
<feature type="region of interest" description="Disordered" evidence="5">
    <location>
        <begin position="427"/>
        <end position="446"/>
    </location>
</feature>
<dbReference type="PANTHER" id="PTHR11680">
    <property type="entry name" value="SERINE HYDROXYMETHYLTRANSFERASE"/>
    <property type="match status" value="1"/>
</dbReference>
<reference evidence="8" key="1">
    <citation type="submission" date="2016-10" db="EMBL/GenBank/DDBJ databases">
        <authorList>
            <person name="Varghese N."/>
            <person name="Submissions S."/>
        </authorList>
    </citation>
    <scope>NUCLEOTIDE SEQUENCE [LARGE SCALE GENOMIC DNA]</scope>
    <source>
        <strain evidence="8">DSM 46732</strain>
    </source>
</reference>
<dbReference type="Pfam" id="PF00464">
    <property type="entry name" value="SHMT"/>
    <property type="match status" value="1"/>
</dbReference>
<dbReference type="EMBL" id="FNJR01000022">
    <property type="protein sequence ID" value="SDP96922.1"/>
    <property type="molecule type" value="Genomic_DNA"/>
</dbReference>
<keyword evidence="3 4" id="KW-0663">Pyridoxal phosphate</keyword>
<comment type="cofactor">
    <cofactor evidence="1 4">
        <name>pyridoxal 5'-phosphate</name>
        <dbReference type="ChEBI" id="CHEBI:597326"/>
    </cofactor>
</comment>
<evidence type="ECO:0000259" key="6">
    <source>
        <dbReference type="Pfam" id="PF00464"/>
    </source>
</evidence>
<protein>
    <submittedName>
        <fullName evidence="7">Serine hydroxymethyltransferase</fullName>
    </submittedName>
</protein>
<dbReference type="PANTHER" id="PTHR11680:SF35">
    <property type="entry name" value="SERINE HYDROXYMETHYLTRANSFERASE 1"/>
    <property type="match status" value="1"/>
</dbReference>
<dbReference type="OrthoDB" id="9803871at2"/>
<feature type="modified residue" description="N6-(pyridoxal phosphate)lysine" evidence="4">
    <location>
        <position position="228"/>
    </location>
</feature>
<dbReference type="InterPro" id="IPR015421">
    <property type="entry name" value="PyrdxlP-dep_Trfase_major"/>
</dbReference>
<dbReference type="Proteomes" id="UP000199497">
    <property type="component" value="Unassembled WGS sequence"/>
</dbReference>
<dbReference type="InterPro" id="IPR039429">
    <property type="entry name" value="SHMT-like_dom"/>
</dbReference>
<evidence type="ECO:0000313" key="8">
    <source>
        <dbReference type="Proteomes" id="UP000199497"/>
    </source>
</evidence>
<sequence length="446" mass="48682">MPDRNSPWPLLRDELFASGARQQTYERSVVNLIASDNIVPGWRANNLPYLGDMVQEGIVRKRPFAGAGIHDELELLAGEIACKVFGVDHAILQSHSCSQANQAVYHALLRPGDRVLALRFRAGGHLTHGMRTNFSGRAYEFEFYGVDQFGGIDYDALREHALRFQPKLVICGSSSYPWRYDIARLRAVCDEVGAALMLDLSHEAGLIAGGAFDCDLGMADVVTMSLDKTLRGPHGAAVLCRAELAERMDSAVHPGTQSSFPLRRVTDAAAALLESQTAAFTEYTSRCLALSRHLAEQFRAIDPDSVIGGGDKHYLLLDTKRAFGLDGHAAEVALESVGVLSNRQSLPTNDTDRLKDAGGLRIGTAWLASCGYDEQDTEPLADVITAVLRGTDPEKCARAVHDLISRERPLDVRRTSQLDWSLSQALSPDSGEINHVGTKNRESTES</sequence>
<keyword evidence="7" id="KW-0808">Transferase</keyword>
<keyword evidence="7" id="KW-0489">Methyltransferase</keyword>
<dbReference type="GO" id="GO:0035999">
    <property type="term" value="P:tetrahydrofolate interconversion"/>
    <property type="evidence" value="ECO:0007669"/>
    <property type="project" value="InterPro"/>
</dbReference>
<dbReference type="InterPro" id="IPR015424">
    <property type="entry name" value="PyrdxlP-dep_Trfase"/>
</dbReference>
<gene>
    <name evidence="7" type="ORF">SAMN04487905_12225</name>
</gene>
<accession>A0A1H0X1W9</accession>
<evidence type="ECO:0000256" key="2">
    <source>
        <dbReference type="ARBA" id="ARBA00006376"/>
    </source>
</evidence>
<dbReference type="GO" id="GO:0005829">
    <property type="term" value="C:cytosol"/>
    <property type="evidence" value="ECO:0007669"/>
    <property type="project" value="TreeGrafter"/>
</dbReference>
<dbReference type="SUPFAM" id="SSF53383">
    <property type="entry name" value="PLP-dependent transferases"/>
    <property type="match status" value="1"/>
</dbReference>
<dbReference type="STRING" id="405564.SAMN04487905_12225"/>
<dbReference type="AlphaFoldDB" id="A0A1H0X1W9"/>
<dbReference type="PIRSF" id="PIRSF000412">
    <property type="entry name" value="SHMT"/>
    <property type="match status" value="1"/>
</dbReference>
<comment type="similarity">
    <text evidence="2">Belongs to the SHMT family.</text>
</comment>